<keyword evidence="1" id="KW-0812">Transmembrane</keyword>
<dbReference type="PANTHER" id="PTHR34219">
    <property type="entry name" value="IRON-REGULATED INNER MEMBRANE PROTEIN-RELATED"/>
    <property type="match status" value="1"/>
</dbReference>
<dbReference type="AlphaFoldDB" id="A0A9E1FA11"/>
<organism evidence="2 3">
    <name type="scientific">Campylobacter concisus</name>
    <dbReference type="NCBI Taxonomy" id="199"/>
    <lineage>
        <taxon>Bacteria</taxon>
        <taxon>Pseudomonadati</taxon>
        <taxon>Campylobacterota</taxon>
        <taxon>Epsilonproteobacteria</taxon>
        <taxon>Campylobacterales</taxon>
        <taxon>Campylobacteraceae</taxon>
        <taxon>Campylobacter</taxon>
    </lineage>
</organism>
<gene>
    <name evidence="2" type="ORF">KIC69_09380</name>
</gene>
<comment type="caution">
    <text evidence="2">The sequence shown here is derived from an EMBL/GenBank/DDBJ whole genome shotgun (WGS) entry which is preliminary data.</text>
</comment>
<protein>
    <submittedName>
        <fullName evidence="2">PepSY domain-containing protein</fullName>
    </submittedName>
</protein>
<feature type="transmembrane region" description="Helical" evidence="1">
    <location>
        <begin position="143"/>
        <end position="164"/>
    </location>
</feature>
<evidence type="ECO:0000313" key="2">
    <source>
        <dbReference type="EMBL" id="MBS5831019.1"/>
    </source>
</evidence>
<reference evidence="2" key="1">
    <citation type="submission" date="2021-02" db="EMBL/GenBank/DDBJ databases">
        <title>Infant gut strain persistence is associated with maternal origin, phylogeny, and functional potential including surface adhesion and iron acquisition.</title>
        <authorList>
            <person name="Lou Y.C."/>
        </authorList>
    </citation>
    <scope>NUCLEOTIDE SEQUENCE</scope>
    <source>
        <strain evidence="2">L3_101_000G1_dasL3_101_000G1_concoct_7_sub</strain>
    </source>
</reference>
<dbReference type="InterPro" id="IPR005625">
    <property type="entry name" value="PepSY-ass_TM"/>
</dbReference>
<dbReference type="Pfam" id="PF03929">
    <property type="entry name" value="PepSY_TM"/>
    <property type="match status" value="1"/>
</dbReference>
<dbReference type="Proteomes" id="UP000824019">
    <property type="component" value="Unassembled WGS sequence"/>
</dbReference>
<name>A0A9E1FA11_9BACT</name>
<keyword evidence="1" id="KW-1133">Transmembrane helix</keyword>
<keyword evidence="1" id="KW-0472">Membrane</keyword>
<evidence type="ECO:0000313" key="3">
    <source>
        <dbReference type="Proteomes" id="UP000824019"/>
    </source>
</evidence>
<dbReference type="EMBL" id="JAHAKR010000545">
    <property type="protein sequence ID" value="MBS5831019.1"/>
    <property type="molecule type" value="Genomic_DNA"/>
</dbReference>
<proteinExistence type="predicted"/>
<sequence length="172" mass="19337">MIKILKKFHLILAFIFALPLLVLSISGAIISYHDEIIDIFSKDEVVAGKKPLEIDEILKIFSKSEPNFNLSYLKIRAEVNKAYVISGTNENGEFESFFVDPYTGEISGKNSAEKFIGLVLNLHKNLALSLFKNENLSKFASELVALSTLALLFILISGAVIYFWRFRSRVGD</sequence>
<evidence type="ECO:0000256" key="1">
    <source>
        <dbReference type="SAM" id="Phobius"/>
    </source>
</evidence>
<feature type="non-terminal residue" evidence="2">
    <location>
        <position position="172"/>
    </location>
</feature>
<accession>A0A9E1FA11</accession>